<evidence type="ECO:0000256" key="12">
    <source>
        <dbReference type="ARBA" id="ARBA00023163"/>
    </source>
</evidence>
<reference evidence="15 16" key="1">
    <citation type="submission" date="2017-04" db="EMBL/GenBank/DDBJ databases">
        <title>Whole genome sequence of Bdellovibrio bacteriovorus strain SSB218315.</title>
        <authorList>
            <person name="Oyedara O."/>
            <person name="Rodriguez-Perez M.A."/>
        </authorList>
    </citation>
    <scope>NUCLEOTIDE SEQUENCE [LARGE SCALE GENOMIC DNA]</scope>
    <source>
        <strain evidence="15 16">SSB218315</strain>
    </source>
</reference>
<evidence type="ECO:0000256" key="7">
    <source>
        <dbReference type="ARBA" id="ARBA00022763"/>
    </source>
</evidence>
<dbReference type="GO" id="GO:0008270">
    <property type="term" value="F:zinc ion binding"/>
    <property type="evidence" value="ECO:0007669"/>
    <property type="project" value="InterPro"/>
</dbReference>
<dbReference type="SUPFAM" id="SSF57884">
    <property type="entry name" value="Ada DNA repair protein, N-terminal domain (N-Ada 10)"/>
    <property type="match status" value="1"/>
</dbReference>
<dbReference type="Pfam" id="PF02805">
    <property type="entry name" value="Ada_Zn_binding"/>
    <property type="match status" value="1"/>
</dbReference>
<dbReference type="AlphaFoldDB" id="A0A1Z3NCI6"/>
<dbReference type="InterPro" id="IPR004026">
    <property type="entry name" value="Ada_DNA_repair_Zn-bd"/>
</dbReference>
<keyword evidence="8" id="KW-0862">Zinc</keyword>
<keyword evidence="6" id="KW-0479">Metal-binding</keyword>
<dbReference type="PANTHER" id="PTHR43003:SF13">
    <property type="entry name" value="DNA-3-METHYLADENINE GLYCOSYLASE 2"/>
    <property type="match status" value="1"/>
</dbReference>
<keyword evidence="9" id="KW-0805">Transcription regulation</keyword>
<dbReference type="SMART" id="SM00478">
    <property type="entry name" value="ENDO3c"/>
    <property type="match status" value="1"/>
</dbReference>
<dbReference type="GO" id="GO:0043916">
    <property type="term" value="F:DNA-7-methylguanine glycosylase activity"/>
    <property type="evidence" value="ECO:0007669"/>
    <property type="project" value="TreeGrafter"/>
</dbReference>
<dbReference type="EMBL" id="CP020946">
    <property type="protein sequence ID" value="ASD65156.1"/>
    <property type="molecule type" value="Genomic_DNA"/>
</dbReference>
<keyword evidence="5" id="KW-0808">Transferase</keyword>
<evidence type="ECO:0000256" key="5">
    <source>
        <dbReference type="ARBA" id="ARBA00022679"/>
    </source>
</evidence>
<dbReference type="InterPro" id="IPR003265">
    <property type="entry name" value="HhH-GPD_domain"/>
</dbReference>
<dbReference type="CDD" id="cd00056">
    <property type="entry name" value="ENDO3c"/>
    <property type="match status" value="1"/>
</dbReference>
<dbReference type="GO" id="GO:0043565">
    <property type="term" value="F:sequence-specific DNA binding"/>
    <property type="evidence" value="ECO:0007669"/>
    <property type="project" value="InterPro"/>
</dbReference>
<dbReference type="Gene3D" id="1.10.340.30">
    <property type="entry name" value="Hypothetical protein, domain 2"/>
    <property type="match status" value="1"/>
</dbReference>
<dbReference type="InterPro" id="IPR018060">
    <property type="entry name" value="HTH_AraC"/>
</dbReference>
<dbReference type="GO" id="GO:0006307">
    <property type="term" value="P:DNA alkylation repair"/>
    <property type="evidence" value="ECO:0007669"/>
    <property type="project" value="TreeGrafter"/>
</dbReference>
<keyword evidence="11" id="KW-0010">Activator</keyword>
<keyword evidence="13" id="KW-0234">DNA repair</keyword>
<comment type="cofactor">
    <cofactor evidence="2">
        <name>Zn(2+)</name>
        <dbReference type="ChEBI" id="CHEBI:29105"/>
    </cofactor>
</comment>
<dbReference type="InterPro" id="IPR037046">
    <property type="entry name" value="AlkA_N_sf"/>
</dbReference>
<dbReference type="GO" id="GO:0032259">
    <property type="term" value="P:methylation"/>
    <property type="evidence" value="ECO:0007669"/>
    <property type="project" value="UniProtKB-KW"/>
</dbReference>
<dbReference type="GO" id="GO:0008725">
    <property type="term" value="F:DNA-3-methyladenine glycosylase activity"/>
    <property type="evidence" value="ECO:0007669"/>
    <property type="project" value="TreeGrafter"/>
</dbReference>
<name>A0A1Z3NCI6_BDEBC</name>
<evidence type="ECO:0000256" key="11">
    <source>
        <dbReference type="ARBA" id="ARBA00023159"/>
    </source>
</evidence>
<dbReference type="SUPFAM" id="SSF46689">
    <property type="entry name" value="Homeodomain-like"/>
    <property type="match status" value="1"/>
</dbReference>
<dbReference type="InterPro" id="IPR010316">
    <property type="entry name" value="AlkA_N"/>
</dbReference>
<dbReference type="InterPro" id="IPR009057">
    <property type="entry name" value="Homeodomain-like_sf"/>
</dbReference>
<gene>
    <name evidence="15" type="ORF">B9G79_17055</name>
</gene>
<dbReference type="InterPro" id="IPR051912">
    <property type="entry name" value="Alkylbase_DNA_Glycosylase/TA"/>
</dbReference>
<evidence type="ECO:0000256" key="8">
    <source>
        <dbReference type="ARBA" id="ARBA00022833"/>
    </source>
</evidence>
<dbReference type="InterPro" id="IPR035451">
    <property type="entry name" value="Ada-like_dom_sf"/>
</dbReference>
<feature type="domain" description="HTH araC/xylS-type" evidence="14">
    <location>
        <begin position="85"/>
        <end position="183"/>
    </location>
</feature>
<dbReference type="PROSITE" id="PS01124">
    <property type="entry name" value="HTH_ARAC_FAMILY_2"/>
    <property type="match status" value="1"/>
</dbReference>
<dbReference type="EC" id="3.2.2.21" evidence="3"/>
<dbReference type="SUPFAM" id="SSF55945">
    <property type="entry name" value="TATA-box binding protein-like"/>
    <property type="match status" value="1"/>
</dbReference>
<evidence type="ECO:0000256" key="3">
    <source>
        <dbReference type="ARBA" id="ARBA00012000"/>
    </source>
</evidence>
<dbReference type="RefSeq" id="WP_088566558.1">
    <property type="nucleotide sequence ID" value="NZ_CP020946.1"/>
</dbReference>
<evidence type="ECO:0000256" key="13">
    <source>
        <dbReference type="ARBA" id="ARBA00023204"/>
    </source>
</evidence>
<protein>
    <recommendedName>
        <fullName evidence="3">DNA-3-methyladenine glycosylase II</fullName>
        <ecNumber evidence="3">3.2.2.21</ecNumber>
    </recommendedName>
</protein>
<comment type="catalytic activity">
    <reaction evidence="1">
        <text>Hydrolysis of alkylated DNA, releasing 3-methyladenine, 3-methylguanine, 7-methylguanine and 7-methyladenine.</text>
        <dbReference type="EC" id="3.2.2.21"/>
    </reaction>
</comment>
<evidence type="ECO:0000256" key="10">
    <source>
        <dbReference type="ARBA" id="ARBA00023125"/>
    </source>
</evidence>
<dbReference type="GO" id="GO:0005737">
    <property type="term" value="C:cytoplasm"/>
    <property type="evidence" value="ECO:0007669"/>
    <property type="project" value="TreeGrafter"/>
</dbReference>
<dbReference type="GO" id="GO:0032993">
    <property type="term" value="C:protein-DNA complex"/>
    <property type="evidence" value="ECO:0007669"/>
    <property type="project" value="TreeGrafter"/>
</dbReference>
<dbReference type="Pfam" id="PF12833">
    <property type="entry name" value="HTH_18"/>
    <property type="match status" value="1"/>
</dbReference>
<dbReference type="GO" id="GO:0008168">
    <property type="term" value="F:methyltransferase activity"/>
    <property type="evidence" value="ECO:0007669"/>
    <property type="project" value="UniProtKB-KW"/>
</dbReference>
<dbReference type="InterPro" id="IPR018062">
    <property type="entry name" value="HTH_AraC-typ_CS"/>
</dbReference>
<evidence type="ECO:0000256" key="4">
    <source>
        <dbReference type="ARBA" id="ARBA00022603"/>
    </source>
</evidence>
<accession>A0A1Z3NCI6</accession>
<dbReference type="OrthoDB" id="5287924at2"/>
<evidence type="ECO:0000256" key="2">
    <source>
        <dbReference type="ARBA" id="ARBA00001947"/>
    </source>
</evidence>
<keyword evidence="12" id="KW-0804">Transcription</keyword>
<dbReference type="SMART" id="SM00342">
    <property type="entry name" value="HTH_ARAC"/>
    <property type="match status" value="1"/>
</dbReference>
<dbReference type="GO" id="GO:0006285">
    <property type="term" value="P:base-excision repair, AP site formation"/>
    <property type="evidence" value="ECO:0007669"/>
    <property type="project" value="TreeGrafter"/>
</dbReference>
<evidence type="ECO:0000256" key="1">
    <source>
        <dbReference type="ARBA" id="ARBA00000086"/>
    </source>
</evidence>
<dbReference type="PROSITE" id="PS00041">
    <property type="entry name" value="HTH_ARAC_FAMILY_1"/>
    <property type="match status" value="1"/>
</dbReference>
<dbReference type="Gene3D" id="1.10.10.60">
    <property type="entry name" value="Homeodomain-like"/>
    <property type="match status" value="1"/>
</dbReference>
<evidence type="ECO:0000313" key="15">
    <source>
        <dbReference type="EMBL" id="ASD65156.1"/>
    </source>
</evidence>
<dbReference type="GO" id="GO:0032131">
    <property type="term" value="F:alkylated DNA binding"/>
    <property type="evidence" value="ECO:0007669"/>
    <property type="project" value="TreeGrafter"/>
</dbReference>
<evidence type="ECO:0000256" key="6">
    <source>
        <dbReference type="ARBA" id="ARBA00022723"/>
    </source>
</evidence>
<keyword evidence="10" id="KW-0238">DNA-binding</keyword>
<dbReference type="SUPFAM" id="SSF48150">
    <property type="entry name" value="DNA-glycosylase"/>
    <property type="match status" value="1"/>
</dbReference>
<keyword evidence="7" id="KW-0227">DNA damage</keyword>
<dbReference type="InterPro" id="IPR011257">
    <property type="entry name" value="DNA_glycosylase"/>
</dbReference>
<dbReference type="SMART" id="SM01009">
    <property type="entry name" value="AlkA_N"/>
    <property type="match status" value="1"/>
</dbReference>
<dbReference type="Gene3D" id="3.40.10.10">
    <property type="entry name" value="DNA Methylphosphotriester Repair Domain"/>
    <property type="match status" value="1"/>
</dbReference>
<organism evidence="15 16">
    <name type="scientific">Bdellovibrio bacteriovorus</name>
    <dbReference type="NCBI Taxonomy" id="959"/>
    <lineage>
        <taxon>Bacteria</taxon>
        <taxon>Pseudomonadati</taxon>
        <taxon>Bdellovibrionota</taxon>
        <taxon>Bdellovibrionia</taxon>
        <taxon>Bdellovibrionales</taxon>
        <taxon>Pseudobdellovibrionaceae</taxon>
        <taxon>Bdellovibrio</taxon>
    </lineage>
</organism>
<keyword evidence="4" id="KW-0489">Methyltransferase</keyword>
<evidence type="ECO:0000313" key="16">
    <source>
        <dbReference type="Proteomes" id="UP000197003"/>
    </source>
</evidence>
<proteinExistence type="predicted"/>
<evidence type="ECO:0000256" key="9">
    <source>
        <dbReference type="ARBA" id="ARBA00023015"/>
    </source>
</evidence>
<dbReference type="Proteomes" id="UP000197003">
    <property type="component" value="Chromosome"/>
</dbReference>
<sequence length="479" mass="54194">MKKDDVFYNAMLARDPRFDGKFFVGVKTTGIYCRPICPAKPKRENVEFFSNHLAAEKAGYRPCLRCRPESAPQSPAWIGKSALVRRAIKMIDKIETLEFNEDEFAELFGVSARHLRRLFIEDVGKTPKQLSFENRLNLARQLITETALPITDVAFAAGFNSIRRFNDAFKERFKKSPSEIRRKPVKDDSTLTIRLSYRPPFDFNGLLHFYRSHAVGQLEWFEEGVMHRIVEVNGKVGQITLSDLPDESCIKLQINFPDTTALHAIISRVRSLMDLDSDPVVVANTLETDKDMKALLKKHPGIRLPSSWDPFEVVVAAILGQVVSVERGRALVNDLIELAGSDSGFLRDGKSVRLFPTPAQVIKADLKNLKTTTRRKETLVALSKALVKGELSLEPTQDVDSFVEKILGIPGIGPWTASYMALKALRHTDAFPATDLIIARAMAEHPKTKFENFSPWRGYVAALLWREYSHVLKKTRRKK</sequence>
<dbReference type="Gene3D" id="3.30.310.20">
    <property type="entry name" value="DNA-3-methyladenine glycosylase AlkA, N-terminal domain"/>
    <property type="match status" value="1"/>
</dbReference>
<dbReference type="PANTHER" id="PTHR43003">
    <property type="entry name" value="DNA-3-METHYLADENINE GLYCOSYLASE"/>
    <property type="match status" value="1"/>
</dbReference>
<dbReference type="GO" id="GO:0003700">
    <property type="term" value="F:DNA-binding transcription factor activity"/>
    <property type="evidence" value="ECO:0007669"/>
    <property type="project" value="InterPro"/>
</dbReference>
<evidence type="ECO:0000259" key="14">
    <source>
        <dbReference type="PROSITE" id="PS01124"/>
    </source>
</evidence>
<dbReference type="Pfam" id="PF06029">
    <property type="entry name" value="AlkA_N"/>
    <property type="match status" value="1"/>
</dbReference>